<keyword evidence="1" id="KW-0812">Transmembrane</keyword>
<reference evidence="2" key="2">
    <citation type="journal article" date="2015" name="Fish Shellfish Immunol.">
        <title>Early steps in the European eel (Anguilla anguilla)-Vibrio vulnificus interaction in the gills: Role of the RtxA13 toxin.</title>
        <authorList>
            <person name="Callol A."/>
            <person name="Pajuelo D."/>
            <person name="Ebbesson L."/>
            <person name="Teles M."/>
            <person name="MacKenzie S."/>
            <person name="Amaro C."/>
        </authorList>
    </citation>
    <scope>NUCLEOTIDE SEQUENCE</scope>
</reference>
<protein>
    <submittedName>
        <fullName evidence="2">Uncharacterized protein</fullName>
    </submittedName>
</protein>
<dbReference type="AlphaFoldDB" id="A0A0E9XMX3"/>
<name>A0A0E9XMX3_ANGAN</name>
<organism evidence="2">
    <name type="scientific">Anguilla anguilla</name>
    <name type="common">European freshwater eel</name>
    <name type="synonym">Muraena anguilla</name>
    <dbReference type="NCBI Taxonomy" id="7936"/>
    <lineage>
        <taxon>Eukaryota</taxon>
        <taxon>Metazoa</taxon>
        <taxon>Chordata</taxon>
        <taxon>Craniata</taxon>
        <taxon>Vertebrata</taxon>
        <taxon>Euteleostomi</taxon>
        <taxon>Actinopterygii</taxon>
        <taxon>Neopterygii</taxon>
        <taxon>Teleostei</taxon>
        <taxon>Anguilliformes</taxon>
        <taxon>Anguillidae</taxon>
        <taxon>Anguilla</taxon>
    </lineage>
</organism>
<evidence type="ECO:0000313" key="2">
    <source>
        <dbReference type="EMBL" id="JAI04083.1"/>
    </source>
</evidence>
<dbReference type="EMBL" id="GBXM01004495">
    <property type="protein sequence ID" value="JAI04083.1"/>
    <property type="molecule type" value="Transcribed_RNA"/>
</dbReference>
<keyword evidence="1" id="KW-1133">Transmembrane helix</keyword>
<proteinExistence type="predicted"/>
<accession>A0A0E9XMX3</accession>
<sequence length="55" mass="6188">MYRLLMSLLPLCCKAGFFFLCVCVGFLLFDLNCCAGSWIPLPLLAFPGELQRRAD</sequence>
<evidence type="ECO:0000256" key="1">
    <source>
        <dbReference type="SAM" id="Phobius"/>
    </source>
</evidence>
<feature type="transmembrane region" description="Helical" evidence="1">
    <location>
        <begin position="7"/>
        <end position="29"/>
    </location>
</feature>
<keyword evidence="1" id="KW-0472">Membrane</keyword>
<reference evidence="2" key="1">
    <citation type="submission" date="2014-11" db="EMBL/GenBank/DDBJ databases">
        <authorList>
            <person name="Amaro Gonzalez C."/>
        </authorList>
    </citation>
    <scope>NUCLEOTIDE SEQUENCE</scope>
</reference>